<dbReference type="Gene3D" id="3.30.200.110">
    <property type="entry name" value="Inositol-pentakisphosphate 2-kinase, N-lobe"/>
    <property type="match status" value="1"/>
</dbReference>
<feature type="non-terminal residue" evidence="8">
    <location>
        <position position="1"/>
    </location>
</feature>
<organism evidence="8 9">
    <name type="scientific">Porites lobata</name>
    <dbReference type="NCBI Taxonomy" id="104759"/>
    <lineage>
        <taxon>Eukaryota</taxon>
        <taxon>Metazoa</taxon>
        <taxon>Cnidaria</taxon>
        <taxon>Anthozoa</taxon>
        <taxon>Hexacorallia</taxon>
        <taxon>Scleractinia</taxon>
        <taxon>Fungiina</taxon>
        <taxon>Poritidae</taxon>
        <taxon>Porites</taxon>
    </lineage>
</organism>
<reference evidence="8 9" key="1">
    <citation type="submission" date="2022-05" db="EMBL/GenBank/DDBJ databases">
        <authorList>
            <consortium name="Genoscope - CEA"/>
            <person name="William W."/>
        </authorList>
    </citation>
    <scope>NUCLEOTIDE SEQUENCE [LARGE SCALE GENOMIC DNA]</scope>
</reference>
<accession>A0ABN8NJA8</accession>
<keyword evidence="4 7" id="KW-0547">Nucleotide-binding</keyword>
<evidence type="ECO:0000256" key="7">
    <source>
        <dbReference type="RuleBase" id="RU364126"/>
    </source>
</evidence>
<dbReference type="InterPro" id="IPR009286">
    <property type="entry name" value="Ins_P5_2-kin"/>
</dbReference>
<dbReference type="EMBL" id="CALNXK010000024">
    <property type="protein sequence ID" value="CAH3111671.1"/>
    <property type="molecule type" value="Genomic_DNA"/>
</dbReference>
<protein>
    <recommendedName>
        <fullName evidence="2 7">Inositol-pentakisphosphate 2-kinase</fullName>
        <ecNumber evidence="2 7">2.7.1.158</ecNumber>
    </recommendedName>
</protein>
<gene>
    <name evidence="8" type="ORF">PLOB_00020550</name>
</gene>
<comment type="caution">
    <text evidence="8">The sequence shown here is derived from an EMBL/GenBank/DDBJ whole genome shotgun (WGS) entry which is preliminary data.</text>
</comment>
<keyword evidence="9" id="KW-1185">Reference proteome</keyword>
<evidence type="ECO:0000256" key="1">
    <source>
        <dbReference type="ARBA" id="ARBA00007229"/>
    </source>
</evidence>
<keyword evidence="5 7" id="KW-0418">Kinase</keyword>
<comment type="domain">
    <text evidence="7">The EXKPK motif is conserved in inositol-pentakisphosphate 2-kinases of both family 1 and 2.</text>
</comment>
<evidence type="ECO:0000256" key="3">
    <source>
        <dbReference type="ARBA" id="ARBA00022679"/>
    </source>
</evidence>
<evidence type="ECO:0000256" key="4">
    <source>
        <dbReference type="ARBA" id="ARBA00022741"/>
    </source>
</evidence>
<evidence type="ECO:0000256" key="2">
    <source>
        <dbReference type="ARBA" id="ARBA00012023"/>
    </source>
</evidence>
<proteinExistence type="inferred from homology"/>
<evidence type="ECO:0000313" key="8">
    <source>
        <dbReference type="EMBL" id="CAH3111671.1"/>
    </source>
</evidence>
<evidence type="ECO:0000256" key="5">
    <source>
        <dbReference type="ARBA" id="ARBA00022777"/>
    </source>
</evidence>
<comment type="function">
    <text evidence="7">Phosphorylates Ins(1,3,4,5,6)P5 at position 2 to form Ins(1,2,3,4,5,6)P6 (InsP6 or phytate).</text>
</comment>
<evidence type="ECO:0000256" key="6">
    <source>
        <dbReference type="ARBA" id="ARBA00022840"/>
    </source>
</evidence>
<dbReference type="EC" id="2.7.1.158" evidence="2 7"/>
<dbReference type="PANTHER" id="PTHR14456:SF2">
    <property type="entry name" value="INOSITOL-PENTAKISPHOSPHATE 2-KINASE"/>
    <property type="match status" value="1"/>
</dbReference>
<keyword evidence="3 7" id="KW-0808">Transferase</keyword>
<evidence type="ECO:0000313" key="9">
    <source>
        <dbReference type="Proteomes" id="UP001159405"/>
    </source>
</evidence>
<comment type="similarity">
    <text evidence="1">Belongs to the IPK1 type 2 family.</text>
</comment>
<dbReference type="InterPro" id="IPR043001">
    <property type="entry name" value="IP5_2-K_N_lobe"/>
</dbReference>
<name>A0ABN8NJA8_9CNID</name>
<dbReference type="PANTHER" id="PTHR14456">
    <property type="entry name" value="INOSITOL POLYPHOSPHATE KINASE 1"/>
    <property type="match status" value="1"/>
</dbReference>
<comment type="catalytic activity">
    <reaction evidence="7">
        <text>1D-myo-inositol 1,3,4,5,6-pentakisphosphate + ATP = 1D-myo-inositol hexakisphosphate + ADP + H(+)</text>
        <dbReference type="Rhea" id="RHEA:20313"/>
        <dbReference type="ChEBI" id="CHEBI:15378"/>
        <dbReference type="ChEBI" id="CHEBI:30616"/>
        <dbReference type="ChEBI" id="CHEBI:57733"/>
        <dbReference type="ChEBI" id="CHEBI:58130"/>
        <dbReference type="ChEBI" id="CHEBI:456216"/>
        <dbReference type="EC" id="2.7.1.158"/>
    </reaction>
</comment>
<sequence length="598" mass="67344">IVEYFSNPRDWTYRCEGAWTIVVSSTKVRKVLRLRKKECKQSSGLKDEDCVRESSHNLDFMRHVVTPLMGHRYVHIGEVVSIPRDFIFAMTEICQGYRPKHRLNKEIDGSCSVGVVMPDFCFVSNDSLSSPPSKESMGITEAENPTFSVEIKPKCGFLPVSPYIDPSRDIKYSVCHYCMLQASKVKEGRYKRKSKYCPLDLFSRDSRRVMYSLECLVSDPQNNLRVFCNGKAMFTEELVNEAIQLGKVCCAEMYFEEILQEMDSSDKDVMAVEKCRDGVTTGSYNFGDCVTTNCIKCEQGASADSTKCQDCENRKYGSCQDNVTTEGCGSAAEGQQDAPIKDVRERKNTPTKESHKCGTVGFLTQRFLGIVLEILISDSRKGTTSLGQVNRLPTSQRCKGSKYSKPKSDIQSIYNFNNFQFGPEGVLKCLLSLQKLDDMDVEGIYELYKKVMRHFECNPGVRDRLGVNGPYTSPLWKAVASINGTTHGLSHNTSSVSFETGKTSVLYSDFQDSHNLHDAVLRIFKFAVASTAKDSSVMIAFQKIPNKSMSTASMVETRAGDIFHYSIDLVDLEPKEFDRVLKYYNDSKNAVENYLESI</sequence>
<dbReference type="Proteomes" id="UP001159405">
    <property type="component" value="Unassembled WGS sequence"/>
</dbReference>
<keyword evidence="6 7" id="KW-0067">ATP-binding</keyword>
<dbReference type="Pfam" id="PF06090">
    <property type="entry name" value="Ins_P5_2-kin"/>
    <property type="match status" value="1"/>
</dbReference>